<reference evidence="3" key="4">
    <citation type="submission" date="2019-03" db="UniProtKB">
        <authorList>
            <consortium name="EnsemblPlants"/>
        </authorList>
    </citation>
    <scope>IDENTIFICATION</scope>
</reference>
<sequence length="94" mass="10741">MQEICPFGCVLLIYLVVPISAGFSSTAAFTTCLALQKHFYCSISFPQINPLYPKKQKAVHFYCALFISSYRSIIPRKKKQKSKSRNNYVPPLYP</sequence>
<dbReference type="Gramene" id="AET1Gv20909000.11">
    <property type="protein sequence ID" value="AET1Gv20909000.11"/>
    <property type="gene ID" value="AET1Gv20909000"/>
</dbReference>
<name>A0A452ZTD7_AEGTS</name>
<dbReference type="AlphaFoldDB" id="A0A452ZTD7"/>
<feature type="chain" id="PRO_5019120414" description="Secreted protein" evidence="2">
    <location>
        <begin position="22"/>
        <end position="94"/>
    </location>
</feature>
<protein>
    <recommendedName>
        <fullName evidence="5">Secreted protein</fullName>
    </recommendedName>
</protein>
<proteinExistence type="predicted"/>
<reference evidence="4" key="2">
    <citation type="journal article" date="2017" name="Nat. Plants">
        <title>The Aegilops tauschii genome reveals multiple impacts of transposons.</title>
        <authorList>
            <person name="Zhao G."/>
            <person name="Zou C."/>
            <person name="Li K."/>
            <person name="Wang K."/>
            <person name="Li T."/>
            <person name="Gao L."/>
            <person name="Zhang X."/>
            <person name="Wang H."/>
            <person name="Yang Z."/>
            <person name="Liu X."/>
            <person name="Jiang W."/>
            <person name="Mao L."/>
            <person name="Kong X."/>
            <person name="Jiao Y."/>
            <person name="Jia J."/>
        </authorList>
    </citation>
    <scope>NUCLEOTIDE SEQUENCE [LARGE SCALE GENOMIC DNA]</scope>
    <source>
        <strain evidence="4">cv. AL8/78</strain>
    </source>
</reference>
<reference evidence="3" key="3">
    <citation type="journal article" date="2017" name="Nature">
        <title>Genome sequence of the progenitor of the wheat D genome Aegilops tauschii.</title>
        <authorList>
            <person name="Luo M.C."/>
            <person name="Gu Y.Q."/>
            <person name="Puiu D."/>
            <person name="Wang H."/>
            <person name="Twardziok S.O."/>
            <person name="Deal K.R."/>
            <person name="Huo N."/>
            <person name="Zhu T."/>
            <person name="Wang L."/>
            <person name="Wang Y."/>
            <person name="McGuire P.E."/>
            <person name="Liu S."/>
            <person name="Long H."/>
            <person name="Ramasamy R.K."/>
            <person name="Rodriguez J.C."/>
            <person name="Van S.L."/>
            <person name="Yuan L."/>
            <person name="Wang Z."/>
            <person name="Xia Z."/>
            <person name="Xiao L."/>
            <person name="Anderson O.D."/>
            <person name="Ouyang S."/>
            <person name="Liang Y."/>
            <person name="Zimin A.V."/>
            <person name="Pertea G."/>
            <person name="Qi P."/>
            <person name="Bennetzen J.L."/>
            <person name="Dai X."/>
            <person name="Dawson M.W."/>
            <person name="Muller H.G."/>
            <person name="Kugler K."/>
            <person name="Rivarola-Duarte L."/>
            <person name="Spannagl M."/>
            <person name="Mayer K.F.X."/>
            <person name="Lu F.H."/>
            <person name="Bevan M.W."/>
            <person name="Leroy P."/>
            <person name="Li P."/>
            <person name="You F.M."/>
            <person name="Sun Q."/>
            <person name="Liu Z."/>
            <person name="Lyons E."/>
            <person name="Wicker T."/>
            <person name="Salzberg S.L."/>
            <person name="Devos K.M."/>
            <person name="Dvorak J."/>
        </authorList>
    </citation>
    <scope>NUCLEOTIDE SEQUENCE [LARGE SCALE GENOMIC DNA]</scope>
    <source>
        <strain evidence="3">cv. AL8/78</strain>
    </source>
</reference>
<keyword evidence="1" id="KW-1133">Transmembrane helix</keyword>
<feature type="transmembrane region" description="Helical" evidence="1">
    <location>
        <begin position="58"/>
        <end position="74"/>
    </location>
</feature>
<keyword evidence="1" id="KW-0812">Transmembrane</keyword>
<keyword evidence="2" id="KW-0732">Signal</keyword>
<organism evidence="3 4">
    <name type="scientific">Aegilops tauschii subsp. strangulata</name>
    <name type="common">Goatgrass</name>
    <dbReference type="NCBI Taxonomy" id="200361"/>
    <lineage>
        <taxon>Eukaryota</taxon>
        <taxon>Viridiplantae</taxon>
        <taxon>Streptophyta</taxon>
        <taxon>Embryophyta</taxon>
        <taxon>Tracheophyta</taxon>
        <taxon>Spermatophyta</taxon>
        <taxon>Magnoliopsida</taxon>
        <taxon>Liliopsida</taxon>
        <taxon>Poales</taxon>
        <taxon>Poaceae</taxon>
        <taxon>BOP clade</taxon>
        <taxon>Pooideae</taxon>
        <taxon>Triticodae</taxon>
        <taxon>Triticeae</taxon>
        <taxon>Triticinae</taxon>
        <taxon>Aegilops</taxon>
    </lineage>
</organism>
<evidence type="ECO:0008006" key="5">
    <source>
        <dbReference type="Google" id="ProtNLM"/>
    </source>
</evidence>
<evidence type="ECO:0000256" key="2">
    <source>
        <dbReference type="SAM" id="SignalP"/>
    </source>
</evidence>
<dbReference type="Proteomes" id="UP000015105">
    <property type="component" value="Chromosome 1D"/>
</dbReference>
<evidence type="ECO:0000313" key="4">
    <source>
        <dbReference type="Proteomes" id="UP000015105"/>
    </source>
</evidence>
<keyword evidence="1" id="KW-0472">Membrane</keyword>
<reference evidence="3" key="5">
    <citation type="journal article" date="2021" name="G3 (Bethesda)">
        <title>Aegilops tauschii genome assembly Aet v5.0 features greater sequence contiguity and improved annotation.</title>
        <authorList>
            <person name="Wang L."/>
            <person name="Zhu T."/>
            <person name="Rodriguez J.C."/>
            <person name="Deal K.R."/>
            <person name="Dubcovsky J."/>
            <person name="McGuire P.E."/>
            <person name="Lux T."/>
            <person name="Spannagl M."/>
            <person name="Mayer K.F.X."/>
            <person name="Baldrich P."/>
            <person name="Meyers B.C."/>
            <person name="Huo N."/>
            <person name="Gu Y.Q."/>
            <person name="Zhou H."/>
            <person name="Devos K.M."/>
            <person name="Bennetzen J.L."/>
            <person name="Unver T."/>
            <person name="Budak H."/>
            <person name="Gulick P.J."/>
            <person name="Galiba G."/>
            <person name="Kalapos B."/>
            <person name="Nelson D.R."/>
            <person name="Li P."/>
            <person name="You F.M."/>
            <person name="Luo M.C."/>
            <person name="Dvorak J."/>
        </authorList>
    </citation>
    <scope>NUCLEOTIDE SEQUENCE [LARGE SCALE GENOMIC DNA]</scope>
    <source>
        <strain evidence="3">cv. AL8/78</strain>
    </source>
</reference>
<evidence type="ECO:0000313" key="3">
    <source>
        <dbReference type="EnsemblPlants" id="AET1Gv20909000.11"/>
    </source>
</evidence>
<accession>A0A452ZTD7</accession>
<feature type="signal peptide" evidence="2">
    <location>
        <begin position="1"/>
        <end position="21"/>
    </location>
</feature>
<reference evidence="4" key="1">
    <citation type="journal article" date="2014" name="Science">
        <title>Ancient hybridizations among the ancestral genomes of bread wheat.</title>
        <authorList>
            <consortium name="International Wheat Genome Sequencing Consortium,"/>
            <person name="Marcussen T."/>
            <person name="Sandve S.R."/>
            <person name="Heier L."/>
            <person name="Spannagl M."/>
            <person name="Pfeifer M."/>
            <person name="Jakobsen K.S."/>
            <person name="Wulff B.B."/>
            <person name="Steuernagel B."/>
            <person name="Mayer K.F."/>
            <person name="Olsen O.A."/>
        </authorList>
    </citation>
    <scope>NUCLEOTIDE SEQUENCE [LARGE SCALE GENOMIC DNA]</scope>
    <source>
        <strain evidence="4">cv. AL8/78</strain>
    </source>
</reference>
<evidence type="ECO:0000256" key="1">
    <source>
        <dbReference type="SAM" id="Phobius"/>
    </source>
</evidence>
<keyword evidence="4" id="KW-1185">Reference proteome</keyword>
<dbReference type="EnsemblPlants" id="AET1Gv20909000.11">
    <property type="protein sequence ID" value="AET1Gv20909000.11"/>
    <property type="gene ID" value="AET1Gv20909000"/>
</dbReference>